<accession>A0A1J1E981</accession>
<dbReference type="Proteomes" id="UP000243197">
    <property type="component" value="Chromosome"/>
</dbReference>
<evidence type="ECO:0000313" key="1">
    <source>
        <dbReference type="EMBL" id="BAV94467.1"/>
    </source>
</evidence>
<evidence type="ECO:0000313" key="2">
    <source>
        <dbReference type="Proteomes" id="UP000243197"/>
    </source>
</evidence>
<reference evidence="1 2" key="1">
    <citation type="submission" date="2014-03" db="EMBL/GenBank/DDBJ databases">
        <title>complete genome sequence of Flavobacteriaceae bacterium JBKA-6.</title>
        <authorList>
            <person name="Takano T."/>
            <person name="Nakamura Y."/>
            <person name="Takuma S."/>
            <person name="Yasuike M."/>
            <person name="Matsuyama T."/>
            <person name="Sakai T."/>
            <person name="Fujiwara A."/>
            <person name="Kimoto K."/>
            <person name="Fukuda Y."/>
            <person name="Kondo H."/>
            <person name="Hirono I."/>
            <person name="Nakayasu C."/>
        </authorList>
    </citation>
    <scope>NUCLEOTIDE SEQUENCE [LARGE SCALE GENOMIC DNA]</scope>
    <source>
        <strain evidence="1 2">JBKA-6</strain>
    </source>
</reference>
<dbReference type="EMBL" id="AP014564">
    <property type="protein sequence ID" value="BAV94467.1"/>
    <property type="molecule type" value="Genomic_DNA"/>
</dbReference>
<sequence>MKLGQFLSQFSPGEIKQHKRPQDKKYFDLFLKEIDNSHIYTSWFTRDNVLLDICKWADILRGPYVKNWINKYCFTDVKPKNLALVMPSNTPLDGMYYLLSAIISNHNITIRLSPNNENLFKVILSFICDLDLSIAKRISVKKTIANFDAIITEEVNKSLHDYLRNKPSIIETQKKAVAVLTGSESVEDLKLLSDHVFDYFGLSNRNISKIFVPEGYDFDKFFRGVYCKKHVINHAKYYDNYQYNRFVYLMNKADIIENGFLILKEDIDIHSPISTLFYQYYKDLDDMDKLIKAKKDSIEYVLSNIKNRFNSMSFKQSHNPTISDYVKTVDVLEFLTHV</sequence>
<protein>
    <submittedName>
        <fullName evidence="1">Acyl-CoA reductase</fullName>
    </submittedName>
</protein>
<proteinExistence type="predicted"/>
<name>A0A1J1E981_9FLAO</name>
<dbReference type="AlphaFoldDB" id="A0A1J1E981"/>
<dbReference type="KEGG" id="ise:JBKA6_0454"/>
<organism evidence="1 2">
    <name type="scientific">Ichthyobacterium seriolicida</name>
    <dbReference type="NCBI Taxonomy" id="242600"/>
    <lineage>
        <taxon>Bacteria</taxon>
        <taxon>Pseudomonadati</taxon>
        <taxon>Bacteroidota</taxon>
        <taxon>Flavobacteriia</taxon>
        <taxon>Flavobacteriales</taxon>
        <taxon>Ichthyobacteriaceae</taxon>
        <taxon>Ichthyobacterium</taxon>
    </lineage>
</organism>
<keyword evidence="2" id="KW-1185">Reference proteome</keyword>
<gene>
    <name evidence="1" type="ORF">JBKA6_0454</name>
</gene>